<evidence type="ECO:0000313" key="3">
    <source>
        <dbReference type="Proteomes" id="UP001234178"/>
    </source>
</evidence>
<dbReference type="EMBL" id="JAOYFB010000036">
    <property type="protein sequence ID" value="KAK4019853.1"/>
    <property type="molecule type" value="Genomic_DNA"/>
</dbReference>
<protein>
    <submittedName>
        <fullName evidence="2">Uncharacterized protein</fullName>
    </submittedName>
</protein>
<evidence type="ECO:0000313" key="2">
    <source>
        <dbReference type="EMBL" id="KAK4019853.1"/>
    </source>
</evidence>
<organism evidence="2 3">
    <name type="scientific">Daphnia magna</name>
    <dbReference type="NCBI Taxonomy" id="35525"/>
    <lineage>
        <taxon>Eukaryota</taxon>
        <taxon>Metazoa</taxon>
        <taxon>Ecdysozoa</taxon>
        <taxon>Arthropoda</taxon>
        <taxon>Crustacea</taxon>
        <taxon>Branchiopoda</taxon>
        <taxon>Diplostraca</taxon>
        <taxon>Cladocera</taxon>
        <taxon>Anomopoda</taxon>
        <taxon>Daphniidae</taxon>
        <taxon>Daphnia</taxon>
    </lineage>
</organism>
<gene>
    <name evidence="2" type="ORF">OUZ56_001858</name>
</gene>
<sequence length="110" mass="12671">MLYLFCFKSQSGSRYEQFTEDGRPDLWNDGARGKKETGMKEEDEVDKNHATSLQTFDTRGCCVWPCARTQVGNGMVTRIGCRKCWTPTGQRELTEPLMDRTMPLLTQLKR</sequence>
<reference evidence="2 3" key="1">
    <citation type="journal article" date="2023" name="Nucleic Acids Res.">
        <title>The hologenome of Daphnia magna reveals possible DNA methylation and microbiome-mediated evolution of the host genome.</title>
        <authorList>
            <person name="Chaturvedi A."/>
            <person name="Li X."/>
            <person name="Dhandapani V."/>
            <person name="Marshall H."/>
            <person name="Kissane S."/>
            <person name="Cuenca-Cambronero M."/>
            <person name="Asole G."/>
            <person name="Calvet F."/>
            <person name="Ruiz-Romero M."/>
            <person name="Marangio P."/>
            <person name="Guigo R."/>
            <person name="Rago D."/>
            <person name="Mirbahai L."/>
            <person name="Eastwood N."/>
            <person name="Colbourne J.K."/>
            <person name="Zhou J."/>
            <person name="Mallon E."/>
            <person name="Orsini L."/>
        </authorList>
    </citation>
    <scope>NUCLEOTIDE SEQUENCE [LARGE SCALE GENOMIC DNA]</scope>
    <source>
        <strain evidence="2">LRV0_1</strain>
    </source>
</reference>
<evidence type="ECO:0000256" key="1">
    <source>
        <dbReference type="SAM" id="MobiDB-lite"/>
    </source>
</evidence>
<comment type="caution">
    <text evidence="2">The sequence shown here is derived from an EMBL/GenBank/DDBJ whole genome shotgun (WGS) entry which is preliminary data.</text>
</comment>
<name>A0ABR0A4F1_9CRUS</name>
<dbReference type="Proteomes" id="UP001234178">
    <property type="component" value="Unassembled WGS sequence"/>
</dbReference>
<feature type="region of interest" description="Disordered" evidence="1">
    <location>
        <begin position="26"/>
        <end position="46"/>
    </location>
</feature>
<feature type="compositionally biased region" description="Basic and acidic residues" evidence="1">
    <location>
        <begin position="26"/>
        <end position="40"/>
    </location>
</feature>
<keyword evidence="3" id="KW-1185">Reference proteome</keyword>
<accession>A0ABR0A4F1</accession>
<proteinExistence type="predicted"/>